<organism evidence="2 3">
    <name type="scientific">Branchiibius hedensis</name>
    <dbReference type="NCBI Taxonomy" id="672460"/>
    <lineage>
        <taxon>Bacteria</taxon>
        <taxon>Bacillati</taxon>
        <taxon>Actinomycetota</taxon>
        <taxon>Actinomycetes</taxon>
        <taxon>Micrococcales</taxon>
        <taxon>Dermacoccaceae</taxon>
        <taxon>Branchiibius</taxon>
    </lineage>
</organism>
<protein>
    <recommendedName>
        <fullName evidence="1">VOC domain-containing protein</fullName>
    </recommendedName>
</protein>
<evidence type="ECO:0000313" key="2">
    <source>
        <dbReference type="EMBL" id="SSA32824.1"/>
    </source>
</evidence>
<name>A0A2Y8ZM25_9MICO</name>
<evidence type="ECO:0000313" key="3">
    <source>
        <dbReference type="Proteomes" id="UP000250028"/>
    </source>
</evidence>
<dbReference type="AlphaFoldDB" id="A0A2Y8ZM25"/>
<dbReference type="Pfam" id="PF18029">
    <property type="entry name" value="Glyoxalase_6"/>
    <property type="match status" value="1"/>
</dbReference>
<proteinExistence type="predicted"/>
<gene>
    <name evidence="2" type="ORF">SAMN04489750_0089</name>
</gene>
<dbReference type="CDD" id="cd06587">
    <property type="entry name" value="VOC"/>
    <property type="match status" value="1"/>
</dbReference>
<feature type="domain" description="VOC" evidence="1">
    <location>
        <begin position="4"/>
        <end position="118"/>
    </location>
</feature>
<dbReference type="PROSITE" id="PS51819">
    <property type="entry name" value="VOC"/>
    <property type="match status" value="1"/>
</dbReference>
<dbReference type="InterPro" id="IPR041581">
    <property type="entry name" value="Glyoxalase_6"/>
</dbReference>
<accession>A0A2Y8ZM25</accession>
<dbReference type="SUPFAM" id="SSF54593">
    <property type="entry name" value="Glyoxalase/Bleomycin resistance protein/Dihydroxybiphenyl dioxygenase"/>
    <property type="match status" value="1"/>
</dbReference>
<dbReference type="RefSeq" id="WP_109683605.1">
    <property type="nucleotide sequence ID" value="NZ_QGDN01000001.1"/>
</dbReference>
<dbReference type="PANTHER" id="PTHR35908:SF1">
    <property type="entry name" value="CONSERVED PROTEIN"/>
    <property type="match status" value="1"/>
</dbReference>
<dbReference type="Gene3D" id="3.10.180.10">
    <property type="entry name" value="2,3-Dihydroxybiphenyl 1,2-Dioxygenase, domain 1"/>
    <property type="match status" value="1"/>
</dbReference>
<dbReference type="InterPro" id="IPR037523">
    <property type="entry name" value="VOC_core"/>
</dbReference>
<evidence type="ECO:0000259" key="1">
    <source>
        <dbReference type="PROSITE" id="PS51819"/>
    </source>
</evidence>
<dbReference type="Proteomes" id="UP000250028">
    <property type="component" value="Unassembled WGS sequence"/>
</dbReference>
<dbReference type="InterPro" id="IPR029068">
    <property type="entry name" value="Glyas_Bleomycin-R_OHBP_Dase"/>
</dbReference>
<keyword evidence="3" id="KW-1185">Reference proteome</keyword>
<dbReference type="PANTHER" id="PTHR35908">
    <property type="entry name" value="HYPOTHETICAL FUSION PROTEIN"/>
    <property type="match status" value="1"/>
</dbReference>
<reference evidence="3" key="1">
    <citation type="submission" date="2016-10" db="EMBL/GenBank/DDBJ databases">
        <authorList>
            <person name="Varghese N."/>
            <person name="Submissions S."/>
        </authorList>
    </citation>
    <scope>NUCLEOTIDE SEQUENCE [LARGE SCALE GENOMIC DNA]</scope>
    <source>
        <strain evidence="3">DSM 22951</strain>
    </source>
</reference>
<dbReference type="EMBL" id="UESZ01000001">
    <property type="protein sequence ID" value="SSA32824.1"/>
    <property type="molecule type" value="Genomic_DNA"/>
</dbReference>
<dbReference type="OrthoDB" id="5524593at2"/>
<sequence length="119" mass="13325">MSTRIAGVTIDCRDPHALARFWSQLLGRPVTAEHSDDNWASVGSVRDSTPRLTFQRVPEPNVGKVRLHLDIQVDDVSEAQDRVLELGGSLTGERHDYDEGVVVVVRDPEGHEFCLVQFF</sequence>